<feature type="transmembrane region" description="Helical" evidence="1">
    <location>
        <begin position="29"/>
        <end position="51"/>
    </location>
</feature>
<dbReference type="InterPro" id="IPR024163">
    <property type="entry name" value="Aerotolerance_reg_N"/>
</dbReference>
<protein>
    <recommendedName>
        <fullName evidence="6">VWFA domain-containing protein</fullName>
    </recommendedName>
</protein>
<dbReference type="InterPro" id="IPR036465">
    <property type="entry name" value="vWFA_dom_sf"/>
</dbReference>
<keyword evidence="5" id="KW-1185">Reference proteome</keyword>
<evidence type="ECO:0000313" key="5">
    <source>
        <dbReference type="Proteomes" id="UP001500782"/>
    </source>
</evidence>
<dbReference type="SUPFAM" id="SSF53300">
    <property type="entry name" value="vWA-like"/>
    <property type="match status" value="1"/>
</dbReference>
<keyword evidence="1" id="KW-1133">Transmembrane helix</keyword>
<dbReference type="Proteomes" id="UP001500782">
    <property type="component" value="Unassembled WGS sequence"/>
</dbReference>
<evidence type="ECO:0000256" key="1">
    <source>
        <dbReference type="SAM" id="Phobius"/>
    </source>
</evidence>
<keyword evidence="1" id="KW-0472">Membrane</keyword>
<reference evidence="5" key="1">
    <citation type="journal article" date="2019" name="Int. J. Syst. Evol. Microbiol.">
        <title>The Global Catalogue of Microorganisms (GCM) 10K type strain sequencing project: providing services to taxonomists for standard genome sequencing and annotation.</title>
        <authorList>
            <consortium name="The Broad Institute Genomics Platform"/>
            <consortium name="The Broad Institute Genome Sequencing Center for Infectious Disease"/>
            <person name="Wu L."/>
            <person name="Ma J."/>
        </authorList>
    </citation>
    <scope>NUCLEOTIDE SEQUENCE [LARGE SCALE GENOMIC DNA]</scope>
    <source>
        <strain evidence="5">JCM 9731</strain>
    </source>
</reference>
<dbReference type="PANTHER" id="PTHR37464">
    <property type="entry name" value="BLL2463 PROTEIN"/>
    <property type="match status" value="1"/>
</dbReference>
<gene>
    <name evidence="4" type="ORF">GCM10008967_08720</name>
</gene>
<dbReference type="PANTHER" id="PTHR37464:SF1">
    <property type="entry name" value="BLL2463 PROTEIN"/>
    <property type="match status" value="1"/>
</dbReference>
<feature type="transmembrane region" description="Helical" evidence="1">
    <location>
        <begin position="533"/>
        <end position="552"/>
    </location>
</feature>
<sequence length="556" mass="63272">MVVSQTFLWESVRKEWEATKWYQKLQHNILFWLQLLILILMIFALTQPFLWTKGVQGDQQIIIIDTSASMAATEGEKNRLELAKQASEDLLKRFHGHDVSFIEARKDPILHIQNDKNSALEIIESLELSYQKTDLNQALSLATSLIKENGSASIHIYTDQFASDMIHTDWDGPIMIHNLGQTNQNVSIESFGVANFDSKIQGLSWVTSESDTPVEATLRVMIGEQEVWEGIQTVSKEQPAYFVMEDLPHSTVYKATIEVDDAYELDNQLFSFLNQTSRPKIVVNASLHPFVNQALTVMGYEVVTTNSFTSSDESSIYIVENLKVEEWPDGPMMVINPDLGSDVSEYEINNPIEPSKGFGPFQYTDMDQVFISKIQEVNLSDFRPLTWSGNAPIFFEGEQNGNPVILVNFDIAQTDWPLHTSFPIFLYESIHYLTKDSEILGYFTPGEEQDVYLSETYQVLSEAQKIIKTHSPESQILQAPNKPGLYSLYNGENQYWFSVNTEEGENKIAPAQSFSIGETTNEEENMQTIGYPLANWLILIALFILVVEWEVYRRGS</sequence>
<dbReference type="InterPro" id="IPR002035">
    <property type="entry name" value="VWF_A"/>
</dbReference>
<dbReference type="Pfam" id="PF13519">
    <property type="entry name" value="VWA_2"/>
    <property type="match status" value="1"/>
</dbReference>
<keyword evidence="1" id="KW-0812">Transmembrane</keyword>
<dbReference type="Gene3D" id="3.40.50.410">
    <property type="entry name" value="von Willebrand factor, type A domain"/>
    <property type="match status" value="1"/>
</dbReference>
<proteinExistence type="predicted"/>
<dbReference type="Pfam" id="PF07584">
    <property type="entry name" value="BatA"/>
    <property type="match status" value="1"/>
</dbReference>
<organism evidence="4 5">
    <name type="scientific">Bacillus carboniphilus</name>
    <dbReference type="NCBI Taxonomy" id="86663"/>
    <lineage>
        <taxon>Bacteria</taxon>
        <taxon>Bacillati</taxon>
        <taxon>Bacillota</taxon>
        <taxon>Bacilli</taxon>
        <taxon>Bacillales</taxon>
        <taxon>Bacillaceae</taxon>
        <taxon>Bacillus</taxon>
    </lineage>
</organism>
<evidence type="ECO:0008006" key="6">
    <source>
        <dbReference type="Google" id="ProtNLM"/>
    </source>
</evidence>
<feature type="domain" description="VWFA" evidence="3">
    <location>
        <begin position="61"/>
        <end position="160"/>
    </location>
</feature>
<dbReference type="EMBL" id="BAAADJ010000007">
    <property type="protein sequence ID" value="GAA0320428.1"/>
    <property type="molecule type" value="Genomic_DNA"/>
</dbReference>
<name>A0ABP3FMV1_9BACI</name>
<evidence type="ECO:0000313" key="4">
    <source>
        <dbReference type="EMBL" id="GAA0320428.1"/>
    </source>
</evidence>
<accession>A0ABP3FMV1</accession>
<feature type="domain" description="Aerotolerance regulator N-terminal" evidence="2">
    <location>
        <begin position="3"/>
        <end position="48"/>
    </location>
</feature>
<evidence type="ECO:0000259" key="2">
    <source>
        <dbReference type="Pfam" id="PF07584"/>
    </source>
</evidence>
<evidence type="ECO:0000259" key="3">
    <source>
        <dbReference type="Pfam" id="PF13519"/>
    </source>
</evidence>
<comment type="caution">
    <text evidence="4">The sequence shown here is derived from an EMBL/GenBank/DDBJ whole genome shotgun (WGS) entry which is preliminary data.</text>
</comment>